<evidence type="ECO:0000313" key="2">
    <source>
        <dbReference type="EMBL" id="KAH0625805.1"/>
    </source>
</evidence>
<comment type="caution">
    <text evidence="2">The sequence shown here is derived from an EMBL/GenBank/DDBJ whole genome shotgun (WGS) entry which is preliminary data.</text>
</comment>
<sequence>MTVVPYLEDLHGYNDEEEDDDLKEDYLDDEIIYTQDFTVPGENKAGLRDQESADEEGVLAYLFGEGDAASSSDEGGKNEKLSLDPGLFEDHLNDDFIEWFQSTPLPSWSGVLHTHIPPSLIGDVSNSQLKAVVWKPSKAFCFLVSPPRPFPGQVPDQETRQNGQSHSRGLPKPICMNGTEPGQLSMKTRTERRASASSNPSSRKASSAGSKIRKLSTCKQQ</sequence>
<feature type="compositionally biased region" description="Low complexity" evidence="1">
    <location>
        <begin position="195"/>
        <end position="210"/>
    </location>
</feature>
<proteinExistence type="predicted"/>
<dbReference type="Proteomes" id="UP000826234">
    <property type="component" value="Unassembled WGS sequence"/>
</dbReference>
<organism evidence="2 3">
    <name type="scientific">Phrynosoma platyrhinos</name>
    <name type="common">Desert horned lizard</name>
    <dbReference type="NCBI Taxonomy" id="52577"/>
    <lineage>
        <taxon>Eukaryota</taxon>
        <taxon>Metazoa</taxon>
        <taxon>Chordata</taxon>
        <taxon>Craniata</taxon>
        <taxon>Vertebrata</taxon>
        <taxon>Euteleostomi</taxon>
        <taxon>Lepidosauria</taxon>
        <taxon>Squamata</taxon>
        <taxon>Bifurcata</taxon>
        <taxon>Unidentata</taxon>
        <taxon>Episquamata</taxon>
        <taxon>Toxicofera</taxon>
        <taxon>Iguania</taxon>
        <taxon>Phrynosomatidae</taxon>
        <taxon>Phrynosomatinae</taxon>
        <taxon>Phrynosoma</taxon>
    </lineage>
</organism>
<protein>
    <submittedName>
        <fullName evidence="2">Uncharacterized protein</fullName>
    </submittedName>
</protein>
<gene>
    <name evidence="2" type="ORF">JD844_034075</name>
</gene>
<reference evidence="2 3" key="1">
    <citation type="journal article" date="2022" name="Gigascience">
        <title>A chromosome-level genome assembly and annotation of the desert horned lizard, Phrynosoma platyrhinos, provides insight into chromosomal rearrangements among reptiles.</title>
        <authorList>
            <person name="Koochekian N."/>
            <person name="Ascanio A."/>
            <person name="Farleigh K."/>
            <person name="Card D.C."/>
            <person name="Schield D.R."/>
            <person name="Castoe T.A."/>
            <person name="Jezkova T."/>
        </authorList>
    </citation>
    <scope>NUCLEOTIDE SEQUENCE [LARGE SCALE GENOMIC DNA]</scope>
    <source>
        <strain evidence="2">NK-2021</strain>
    </source>
</reference>
<feature type="compositionally biased region" description="Basic residues" evidence="1">
    <location>
        <begin position="211"/>
        <end position="221"/>
    </location>
</feature>
<evidence type="ECO:0000313" key="3">
    <source>
        <dbReference type="Proteomes" id="UP000826234"/>
    </source>
</evidence>
<accession>A0ABQ7T8Q1</accession>
<evidence type="ECO:0000256" key="1">
    <source>
        <dbReference type="SAM" id="MobiDB-lite"/>
    </source>
</evidence>
<dbReference type="EMBL" id="JAIPUX010000953">
    <property type="protein sequence ID" value="KAH0625805.1"/>
    <property type="molecule type" value="Genomic_DNA"/>
</dbReference>
<name>A0ABQ7T8Q1_PHRPL</name>
<keyword evidence="3" id="KW-1185">Reference proteome</keyword>
<feature type="region of interest" description="Disordered" evidence="1">
    <location>
        <begin position="1"/>
        <end position="20"/>
    </location>
</feature>
<feature type="region of interest" description="Disordered" evidence="1">
    <location>
        <begin position="150"/>
        <end position="221"/>
    </location>
</feature>